<dbReference type="NCBIfam" id="NF045542">
    <property type="entry name" value="Clp_rel_HeadMat"/>
    <property type="match status" value="1"/>
</dbReference>
<dbReference type="PRINTS" id="PR00127">
    <property type="entry name" value="CLPPROTEASEP"/>
</dbReference>
<dbReference type="InterPro" id="IPR001907">
    <property type="entry name" value="ClpP"/>
</dbReference>
<keyword evidence="4" id="KW-0378">Hydrolase</keyword>
<reference evidence="8 9" key="2">
    <citation type="journal article" date="2016" name="ISME J.">
        <title>Heterogeneous composition of key metabolic gene clusters in a vent mussel symbiont population.</title>
        <authorList>
            <person name="Ikuta T."/>
            <person name="Takaki Y."/>
            <person name="Nagai Y."/>
            <person name="Shimamura S."/>
            <person name="Tsuda M."/>
            <person name="Kawagucci S."/>
            <person name="Aoki Y."/>
            <person name="Inoue K."/>
            <person name="Teruya M."/>
            <person name="Satou K."/>
            <person name="Teruya K."/>
            <person name="Shimoji M."/>
            <person name="Tamotsu H."/>
            <person name="Hirano T."/>
            <person name="Maruyama T."/>
            <person name="Yoshida T."/>
        </authorList>
    </citation>
    <scope>NUCLEOTIDE SEQUENCE [LARGE SCALE GENOMIC DNA]</scope>
    <source>
        <strain evidence="8 9">Myojin Knoll</strain>
    </source>
</reference>
<dbReference type="GO" id="GO:0006515">
    <property type="term" value="P:protein quality control for misfolded or incompletely synthesized proteins"/>
    <property type="evidence" value="ECO:0007669"/>
    <property type="project" value="TreeGrafter"/>
</dbReference>
<reference evidence="8 9" key="1">
    <citation type="journal article" date="2000" name="Mar. Ecol. Prog. Ser.">
        <title>Phylogenetic characterization of endosymbionts in three hydrothermal vent mussels: influence on host distributions.</title>
        <authorList>
            <person name="Fujiwara Y."/>
            <person name="Takai K."/>
            <person name="Uematsu K."/>
            <person name="Tsuchida S."/>
            <person name="Hunt J.C."/>
            <person name="Hashimoto J."/>
        </authorList>
    </citation>
    <scope>NUCLEOTIDE SEQUENCE [LARGE SCALE GENOMIC DNA]</scope>
    <source>
        <strain evidence="8 9">Myojin Knoll</strain>
    </source>
</reference>
<evidence type="ECO:0000256" key="1">
    <source>
        <dbReference type="ARBA" id="ARBA00007039"/>
    </source>
</evidence>
<protein>
    <recommendedName>
        <fullName evidence="6">ATP-dependent Clp protease proteolytic subunit</fullName>
    </recommendedName>
</protein>
<dbReference type="InterPro" id="IPR023562">
    <property type="entry name" value="ClpP/TepA"/>
</dbReference>
<dbReference type="EMBL" id="AP013042">
    <property type="protein sequence ID" value="BAS67618.1"/>
    <property type="molecule type" value="Genomic_DNA"/>
</dbReference>
<evidence type="ECO:0000256" key="7">
    <source>
        <dbReference type="SAM" id="MobiDB-lite"/>
    </source>
</evidence>
<dbReference type="CDD" id="cd07016">
    <property type="entry name" value="S14_ClpP_1"/>
    <property type="match status" value="1"/>
</dbReference>
<evidence type="ECO:0000256" key="4">
    <source>
        <dbReference type="ARBA" id="ARBA00022801"/>
    </source>
</evidence>
<keyword evidence="3 8" id="KW-0645">Protease</keyword>
<name>A0A0P0URC8_9GAMM</name>
<dbReference type="KEGG" id="ebh:BSEPE_0613"/>
<evidence type="ECO:0000313" key="8">
    <source>
        <dbReference type="EMBL" id="BAS67618.1"/>
    </source>
</evidence>
<keyword evidence="9" id="KW-1185">Reference proteome</keyword>
<dbReference type="Gene3D" id="3.90.226.10">
    <property type="entry name" value="2-enoyl-CoA Hydratase, Chain A, domain 1"/>
    <property type="match status" value="1"/>
</dbReference>
<dbReference type="PANTHER" id="PTHR10381">
    <property type="entry name" value="ATP-DEPENDENT CLP PROTEASE PROTEOLYTIC SUBUNIT"/>
    <property type="match status" value="1"/>
</dbReference>
<dbReference type="InterPro" id="IPR029045">
    <property type="entry name" value="ClpP/crotonase-like_dom_sf"/>
</dbReference>
<sequence length="324" mass="35014">MSKSDIGGVTAASFAKELVALGDISTITLHLNTPGGSVGDGTAIYNALKNHKATVTVEIDGYALSMGSIIALAGDTIKMSSNALFMIHNPSGIVFGDAEDMRKSANVTDKHKEAMLNTYQARTGIDRNKLSKMMDDETWFTADEALDNGFIDEVTDSVELAASANTQQFMSNLNLKHQPDGFLNSEPNIKVNPGLITAFKNLLSQFNKNQKIKESKMDKEELNALLKSKQDADAAYAEAVKNNPELLAKMPTEKEEDTTPTSNLDDDKTVQSLVDKIDTLTDQLATANKNHEDLIAKLGNTIESFNRDEADGGANGNTDTDGVY</sequence>
<gene>
    <name evidence="8" type="ORF">BSEPE_0613</name>
</gene>
<feature type="region of interest" description="Disordered" evidence="7">
    <location>
        <begin position="243"/>
        <end position="267"/>
    </location>
</feature>
<dbReference type="Proteomes" id="UP000067399">
    <property type="component" value="Chromosome"/>
</dbReference>
<evidence type="ECO:0000256" key="6">
    <source>
        <dbReference type="RuleBase" id="RU003567"/>
    </source>
</evidence>
<dbReference type="SUPFAM" id="SSF52096">
    <property type="entry name" value="ClpP/crotonase"/>
    <property type="match status" value="1"/>
</dbReference>
<dbReference type="GO" id="GO:0004252">
    <property type="term" value="F:serine-type endopeptidase activity"/>
    <property type="evidence" value="ECO:0007669"/>
    <property type="project" value="InterPro"/>
</dbReference>
<dbReference type="GO" id="GO:0051117">
    <property type="term" value="F:ATPase binding"/>
    <property type="evidence" value="ECO:0007669"/>
    <property type="project" value="TreeGrafter"/>
</dbReference>
<evidence type="ECO:0000256" key="2">
    <source>
        <dbReference type="ARBA" id="ARBA00022490"/>
    </source>
</evidence>
<dbReference type="STRING" id="1303921.BSEPE_0613"/>
<dbReference type="AlphaFoldDB" id="A0A0P0URC8"/>
<evidence type="ECO:0000313" key="9">
    <source>
        <dbReference type="Proteomes" id="UP000067399"/>
    </source>
</evidence>
<proteinExistence type="inferred from homology"/>
<keyword evidence="2" id="KW-0963">Cytoplasm</keyword>
<accession>A0A0P0URC8</accession>
<dbReference type="OrthoDB" id="9806592at2"/>
<keyword evidence="5" id="KW-0720">Serine protease</keyword>
<organism evidence="8 9">
    <name type="scientific">endosymbiont of Bathymodiolus septemdierum str. Myojin knoll</name>
    <dbReference type="NCBI Taxonomy" id="1303921"/>
    <lineage>
        <taxon>Bacteria</taxon>
        <taxon>Pseudomonadati</taxon>
        <taxon>Pseudomonadota</taxon>
        <taxon>Gammaproteobacteria</taxon>
        <taxon>sulfur-oxidizing symbionts</taxon>
    </lineage>
</organism>
<dbReference type="RefSeq" id="WP_066043991.1">
    <property type="nucleotide sequence ID" value="NZ_AP013042.1"/>
</dbReference>
<dbReference type="GO" id="GO:0009368">
    <property type="term" value="C:endopeptidase Clp complex"/>
    <property type="evidence" value="ECO:0007669"/>
    <property type="project" value="TreeGrafter"/>
</dbReference>
<feature type="region of interest" description="Disordered" evidence="7">
    <location>
        <begin position="305"/>
        <end position="324"/>
    </location>
</feature>
<evidence type="ECO:0000256" key="3">
    <source>
        <dbReference type="ARBA" id="ARBA00022670"/>
    </source>
</evidence>
<dbReference type="PANTHER" id="PTHR10381:SF70">
    <property type="entry name" value="ATP-DEPENDENT CLP PROTEASE PROTEOLYTIC SUBUNIT"/>
    <property type="match status" value="1"/>
</dbReference>
<evidence type="ECO:0000256" key="5">
    <source>
        <dbReference type="ARBA" id="ARBA00022825"/>
    </source>
</evidence>
<dbReference type="Pfam" id="PF00574">
    <property type="entry name" value="CLP_protease"/>
    <property type="match status" value="1"/>
</dbReference>
<comment type="similarity">
    <text evidence="1 6">Belongs to the peptidase S14 family.</text>
</comment>
<dbReference type="GO" id="GO:0004176">
    <property type="term" value="F:ATP-dependent peptidase activity"/>
    <property type="evidence" value="ECO:0007669"/>
    <property type="project" value="InterPro"/>
</dbReference>